<comment type="caution">
    <text evidence="7">The sequence shown here is derived from an EMBL/GenBank/DDBJ whole genome shotgun (WGS) entry which is preliminary data.</text>
</comment>
<reference evidence="7" key="1">
    <citation type="journal article" date="2014" name="Front. Microbiol.">
        <title>High frequency of phylogenetically diverse reductive dehalogenase-homologous genes in deep subseafloor sedimentary metagenomes.</title>
        <authorList>
            <person name="Kawai M."/>
            <person name="Futagami T."/>
            <person name="Toyoda A."/>
            <person name="Takaki Y."/>
            <person name="Nishi S."/>
            <person name="Hori S."/>
            <person name="Arai W."/>
            <person name="Tsubouchi T."/>
            <person name="Morono Y."/>
            <person name="Uchiyama I."/>
            <person name="Ito T."/>
            <person name="Fujiyama A."/>
            <person name="Inagaki F."/>
            <person name="Takami H."/>
        </authorList>
    </citation>
    <scope>NUCLEOTIDE SEQUENCE</scope>
    <source>
        <strain evidence="7">Expedition CK06-06</strain>
    </source>
</reference>
<keyword evidence="4 5" id="KW-0472">Membrane</keyword>
<dbReference type="Pfam" id="PF07690">
    <property type="entry name" value="MFS_1"/>
    <property type="match status" value="1"/>
</dbReference>
<feature type="domain" description="Major facilitator superfamily (MFS) profile" evidence="6">
    <location>
        <begin position="19"/>
        <end position="194"/>
    </location>
</feature>
<organism evidence="7">
    <name type="scientific">marine sediment metagenome</name>
    <dbReference type="NCBI Taxonomy" id="412755"/>
    <lineage>
        <taxon>unclassified sequences</taxon>
        <taxon>metagenomes</taxon>
        <taxon>ecological metagenomes</taxon>
    </lineage>
</organism>
<gene>
    <name evidence="7" type="ORF">S01H1_25569</name>
</gene>
<protein>
    <recommendedName>
        <fullName evidence="6">Major facilitator superfamily (MFS) profile domain-containing protein</fullName>
    </recommendedName>
</protein>
<evidence type="ECO:0000256" key="4">
    <source>
        <dbReference type="ARBA" id="ARBA00023136"/>
    </source>
</evidence>
<dbReference type="GO" id="GO:0016020">
    <property type="term" value="C:membrane"/>
    <property type="evidence" value="ECO:0007669"/>
    <property type="project" value="UniProtKB-SubCell"/>
</dbReference>
<dbReference type="PANTHER" id="PTHR10924">
    <property type="entry name" value="MAJOR FACILITATOR SUPERFAMILY PROTEIN-RELATED"/>
    <property type="match status" value="1"/>
</dbReference>
<dbReference type="AlphaFoldDB" id="X0TBP2"/>
<name>X0TBP2_9ZZZZ</name>
<dbReference type="InterPro" id="IPR020846">
    <property type="entry name" value="MFS_dom"/>
</dbReference>
<feature type="transmembrane region" description="Helical" evidence="5">
    <location>
        <begin position="114"/>
        <end position="134"/>
    </location>
</feature>
<evidence type="ECO:0000313" key="7">
    <source>
        <dbReference type="EMBL" id="GAF90639.1"/>
    </source>
</evidence>
<dbReference type="InterPro" id="IPR036259">
    <property type="entry name" value="MFS_trans_sf"/>
</dbReference>
<feature type="transmembrane region" description="Helical" evidence="5">
    <location>
        <begin position="60"/>
        <end position="82"/>
    </location>
</feature>
<evidence type="ECO:0000259" key="6">
    <source>
        <dbReference type="PROSITE" id="PS50850"/>
    </source>
</evidence>
<dbReference type="Gene3D" id="1.20.1250.20">
    <property type="entry name" value="MFS general substrate transporter like domains"/>
    <property type="match status" value="1"/>
</dbReference>
<evidence type="ECO:0000256" key="3">
    <source>
        <dbReference type="ARBA" id="ARBA00022989"/>
    </source>
</evidence>
<feature type="non-terminal residue" evidence="7">
    <location>
        <position position="194"/>
    </location>
</feature>
<dbReference type="SUPFAM" id="SSF103473">
    <property type="entry name" value="MFS general substrate transporter"/>
    <property type="match status" value="1"/>
</dbReference>
<feature type="transmembrane region" description="Helical" evidence="5">
    <location>
        <begin position="20"/>
        <end position="40"/>
    </location>
</feature>
<keyword evidence="2 5" id="KW-0812">Transmembrane</keyword>
<dbReference type="InterPro" id="IPR049680">
    <property type="entry name" value="FLVCR1-2_SLC49-like"/>
</dbReference>
<dbReference type="EMBL" id="BARS01015453">
    <property type="protein sequence ID" value="GAF90639.1"/>
    <property type="molecule type" value="Genomic_DNA"/>
</dbReference>
<dbReference type="GO" id="GO:0022857">
    <property type="term" value="F:transmembrane transporter activity"/>
    <property type="evidence" value="ECO:0007669"/>
    <property type="project" value="InterPro"/>
</dbReference>
<evidence type="ECO:0000256" key="5">
    <source>
        <dbReference type="SAM" id="Phobius"/>
    </source>
</evidence>
<feature type="transmembrane region" description="Helical" evidence="5">
    <location>
        <begin position="146"/>
        <end position="165"/>
    </location>
</feature>
<dbReference type="PROSITE" id="PS50850">
    <property type="entry name" value="MFS"/>
    <property type="match status" value="1"/>
</dbReference>
<proteinExistence type="predicted"/>
<accession>X0TBP2</accession>
<dbReference type="PANTHER" id="PTHR10924:SF6">
    <property type="entry name" value="SOLUTE CARRIER FAMILY 49 MEMBER A3"/>
    <property type="match status" value="1"/>
</dbReference>
<evidence type="ECO:0000256" key="1">
    <source>
        <dbReference type="ARBA" id="ARBA00004141"/>
    </source>
</evidence>
<feature type="transmembrane region" description="Helical" evidence="5">
    <location>
        <begin position="89"/>
        <end position="108"/>
    </location>
</feature>
<comment type="subcellular location">
    <subcellularLocation>
        <location evidence="1">Membrane</location>
        <topology evidence="1">Multi-pass membrane protein</topology>
    </subcellularLocation>
</comment>
<keyword evidence="3 5" id="KW-1133">Transmembrane helix</keyword>
<dbReference type="InterPro" id="IPR011701">
    <property type="entry name" value="MFS"/>
</dbReference>
<sequence>MATSGVESMNEPSVVRTHGYRWAMLVVFMLAIAANQLLWISFAPITGDAAAFYGVGDLAIGLLSLVFMVVFVVVSIPASWVIDTYGIRIGVGIGAVLTGVFGLLRGLLAADYTWVLVSQIGIAVGQPFVLNAIAKIAGRWFPLNERATATGLASLAIYVGIFAGVAVTPMIVLRSSIPTALLVYGVISAAIGGS</sequence>
<evidence type="ECO:0000256" key="2">
    <source>
        <dbReference type="ARBA" id="ARBA00022692"/>
    </source>
</evidence>